<sequence>MFSSNEFEESIEIDKPVKNRSTREKLSTVRSNNEILIRQWKKKEPSLKRWLKASSKPGHEAFCKCCRINLNGNEQTMLNHALSPKHKMNSTKKKKYYDQKFNKEWLTDPHLKSWISAPRSSTKTAFCNKCERHLKGSKTQMYRHSRNPRHIRITQKPQVNDDIVKSALRMSAFVVEHNLPLSIMNHFSSLVKSVASDSDLAQNIHCGPEKTEFFIKNVLAIDRLNDVSNKLASTVFSIIVDESIDMFSNKSIALVVRYYDEETKTVEDSFLTIIDVTDPNSLSQLIIDFFSSLNVPLSNLLGFAADGASPLIGKYSSTQIRLSQINPFLYISSCVHHSFQYCVSDACSKFPGTFEKLCHDMYDYMHYMPQQVAGFDQIWPLFPSEAQDMIKFSNIRWLSLCEVVTKIVDNWDLLISYFNICAANENDSKAHQIIIVLTEPMTKLVFLFLNFFLPTVDDLNLEFQGTKYCHHSLLSTIGDKIKMILKFYMKASYVNETSPSDLNPVDEINFLILENMYFGTRVESMISSLDPSSSYEMILHFKGHCLNFYMEFCSQLLGRFDFKDPVLKYLYMLNPEICKSDLYLSIRPMAMLFPNVIDQDMLPQLESEWFDIKSSSILSGNEEFIPFWNRVFQEKNGDFSPKYPQMTKLVKALLCLPHSSEATKNTFVEIRTNNIKNRNKYDSAMMSSVLLIREKLQGSSAVNFDVSDELLLLAKSSLESLKL</sequence>
<accession>A0A8D9EN24</accession>
<dbReference type="AlphaFoldDB" id="A0A8D9EN24"/>
<evidence type="ECO:0000313" key="1">
    <source>
        <dbReference type="EMBL" id="CAG6759671.1"/>
    </source>
</evidence>
<proteinExistence type="predicted"/>
<dbReference type="PANTHER" id="PTHR37162">
    <property type="entry name" value="HAT FAMILY DIMERISATION DOMAINCONTAINING PROTEIN-RELATED"/>
    <property type="match status" value="1"/>
</dbReference>
<protein>
    <submittedName>
        <fullName evidence="1">Uncharacterized protein</fullName>
    </submittedName>
</protein>
<dbReference type="EMBL" id="HBUF01553416">
    <property type="protein sequence ID" value="CAG6759671.1"/>
    <property type="molecule type" value="Transcribed_RNA"/>
</dbReference>
<organism evidence="1">
    <name type="scientific">Cacopsylla melanoneura</name>
    <dbReference type="NCBI Taxonomy" id="428564"/>
    <lineage>
        <taxon>Eukaryota</taxon>
        <taxon>Metazoa</taxon>
        <taxon>Ecdysozoa</taxon>
        <taxon>Arthropoda</taxon>
        <taxon>Hexapoda</taxon>
        <taxon>Insecta</taxon>
        <taxon>Pterygota</taxon>
        <taxon>Neoptera</taxon>
        <taxon>Paraneoptera</taxon>
        <taxon>Hemiptera</taxon>
        <taxon>Sternorrhyncha</taxon>
        <taxon>Psylloidea</taxon>
        <taxon>Psyllidae</taxon>
        <taxon>Psyllinae</taxon>
        <taxon>Cacopsylla</taxon>
    </lineage>
</organism>
<dbReference type="InterPro" id="IPR012337">
    <property type="entry name" value="RNaseH-like_sf"/>
</dbReference>
<dbReference type="SUPFAM" id="SSF53098">
    <property type="entry name" value="Ribonuclease H-like"/>
    <property type="match status" value="1"/>
</dbReference>
<dbReference type="PANTHER" id="PTHR37162:SF1">
    <property type="entry name" value="BED-TYPE DOMAIN-CONTAINING PROTEIN"/>
    <property type="match status" value="1"/>
</dbReference>
<name>A0A8D9EN24_9HEMI</name>
<dbReference type="EMBL" id="HBUF01553417">
    <property type="protein sequence ID" value="CAG6759672.1"/>
    <property type="molecule type" value="Transcribed_RNA"/>
</dbReference>
<reference evidence="1" key="1">
    <citation type="submission" date="2021-05" db="EMBL/GenBank/DDBJ databases">
        <authorList>
            <person name="Alioto T."/>
            <person name="Alioto T."/>
            <person name="Gomez Garrido J."/>
        </authorList>
    </citation>
    <scope>NUCLEOTIDE SEQUENCE</scope>
</reference>